<dbReference type="STRING" id="105785.A0A2J7PEW4"/>
<evidence type="ECO:0000313" key="2">
    <source>
        <dbReference type="Proteomes" id="UP000235965"/>
    </source>
</evidence>
<name>A0A2J7PEW4_9NEOP</name>
<dbReference type="Gene3D" id="3.30.420.10">
    <property type="entry name" value="Ribonuclease H-like superfamily/Ribonuclease H"/>
    <property type="match status" value="1"/>
</dbReference>
<dbReference type="InterPro" id="IPR036397">
    <property type="entry name" value="RNaseH_sf"/>
</dbReference>
<dbReference type="GO" id="GO:0003676">
    <property type="term" value="F:nucleic acid binding"/>
    <property type="evidence" value="ECO:0007669"/>
    <property type="project" value="InterPro"/>
</dbReference>
<evidence type="ECO:0000313" key="1">
    <source>
        <dbReference type="EMBL" id="PNF14879.1"/>
    </source>
</evidence>
<feature type="non-terminal residue" evidence="1">
    <location>
        <position position="1"/>
    </location>
</feature>
<sequence length="230" mass="26716">KQEQRSWIKTECARGRTGRQRHQGLQEACGESALPYRTAARWVKVFNEGRQNVADIRRPGRPSVSEEEVYSLSALLESDRRHSIRELARETGLAHTSVLHILKERLGMRKISSRWVPHVLTEMQKWLRYDAARNHLELYKLLYHPPYSPDLSPCDFDLIPKMKEPLRGIRFRTVPEILQAVDRSIRTINTTGAAKSILRLPHRWQRVVHNAVTTLKDSKTSKHASILYQL</sequence>
<reference evidence="1 2" key="1">
    <citation type="submission" date="2017-12" db="EMBL/GenBank/DDBJ databases">
        <title>Hemimetabolous genomes reveal molecular basis of termite eusociality.</title>
        <authorList>
            <person name="Harrison M.C."/>
            <person name="Jongepier E."/>
            <person name="Robertson H.M."/>
            <person name="Arning N."/>
            <person name="Bitard-Feildel T."/>
            <person name="Chao H."/>
            <person name="Childers C.P."/>
            <person name="Dinh H."/>
            <person name="Doddapaneni H."/>
            <person name="Dugan S."/>
            <person name="Gowin J."/>
            <person name="Greiner C."/>
            <person name="Han Y."/>
            <person name="Hu H."/>
            <person name="Hughes D.S.T."/>
            <person name="Huylmans A.-K."/>
            <person name="Kemena C."/>
            <person name="Kremer L.P.M."/>
            <person name="Lee S.L."/>
            <person name="Lopez-Ezquerra A."/>
            <person name="Mallet L."/>
            <person name="Monroy-Kuhn J.M."/>
            <person name="Moser A."/>
            <person name="Murali S.C."/>
            <person name="Muzny D.M."/>
            <person name="Otani S."/>
            <person name="Piulachs M.-D."/>
            <person name="Poelchau M."/>
            <person name="Qu J."/>
            <person name="Schaub F."/>
            <person name="Wada-Katsumata A."/>
            <person name="Worley K.C."/>
            <person name="Xie Q."/>
            <person name="Ylla G."/>
            <person name="Poulsen M."/>
            <person name="Gibbs R.A."/>
            <person name="Schal C."/>
            <person name="Richards S."/>
            <person name="Belles X."/>
            <person name="Korb J."/>
            <person name="Bornberg-Bauer E."/>
        </authorList>
    </citation>
    <scope>NUCLEOTIDE SEQUENCE [LARGE SCALE GENOMIC DNA]</scope>
    <source>
        <tissue evidence="1">Whole body</tissue>
    </source>
</reference>
<proteinExistence type="predicted"/>
<evidence type="ECO:0008006" key="3">
    <source>
        <dbReference type="Google" id="ProtNLM"/>
    </source>
</evidence>
<dbReference type="InterPro" id="IPR052709">
    <property type="entry name" value="Transposase-MT_Hybrid"/>
</dbReference>
<dbReference type="AlphaFoldDB" id="A0A2J7PEW4"/>
<keyword evidence="2" id="KW-1185">Reference proteome</keyword>
<dbReference type="Proteomes" id="UP000235965">
    <property type="component" value="Unassembled WGS sequence"/>
</dbReference>
<accession>A0A2J7PEW4</accession>
<comment type="caution">
    <text evidence="1">The sequence shown here is derived from an EMBL/GenBank/DDBJ whole genome shotgun (WGS) entry which is preliminary data.</text>
</comment>
<protein>
    <recommendedName>
        <fullName evidence="3">Mos1 transposase HTH domain-containing protein</fullName>
    </recommendedName>
</protein>
<organism evidence="1 2">
    <name type="scientific">Cryptotermes secundus</name>
    <dbReference type="NCBI Taxonomy" id="105785"/>
    <lineage>
        <taxon>Eukaryota</taxon>
        <taxon>Metazoa</taxon>
        <taxon>Ecdysozoa</taxon>
        <taxon>Arthropoda</taxon>
        <taxon>Hexapoda</taxon>
        <taxon>Insecta</taxon>
        <taxon>Pterygota</taxon>
        <taxon>Neoptera</taxon>
        <taxon>Polyneoptera</taxon>
        <taxon>Dictyoptera</taxon>
        <taxon>Blattodea</taxon>
        <taxon>Blattoidea</taxon>
        <taxon>Termitoidae</taxon>
        <taxon>Kalotermitidae</taxon>
        <taxon>Cryptotermitinae</taxon>
        <taxon>Cryptotermes</taxon>
    </lineage>
</organism>
<dbReference type="PANTHER" id="PTHR46060:SF1">
    <property type="entry name" value="MARINER MOS1 TRANSPOSASE-LIKE PROTEIN"/>
    <property type="match status" value="1"/>
</dbReference>
<gene>
    <name evidence="1" type="ORF">B7P43_G05131</name>
</gene>
<dbReference type="PANTHER" id="PTHR46060">
    <property type="entry name" value="MARINER MOS1 TRANSPOSASE-LIKE PROTEIN"/>
    <property type="match status" value="1"/>
</dbReference>
<dbReference type="InParanoid" id="A0A2J7PEW4"/>
<dbReference type="EMBL" id="NEVH01026087">
    <property type="protein sequence ID" value="PNF14879.1"/>
    <property type="molecule type" value="Genomic_DNA"/>
</dbReference>